<keyword evidence="5" id="KW-1185">Reference proteome</keyword>
<dbReference type="SUPFAM" id="SSF51735">
    <property type="entry name" value="NAD(P)-binding Rossmann-fold domains"/>
    <property type="match status" value="1"/>
</dbReference>
<proteinExistence type="inferred from homology"/>
<dbReference type="GO" id="GO:0016491">
    <property type="term" value="F:oxidoreductase activity"/>
    <property type="evidence" value="ECO:0007669"/>
    <property type="project" value="UniProtKB-KW"/>
</dbReference>
<comment type="caution">
    <text evidence="4">The sequence shown here is derived from an EMBL/GenBank/DDBJ whole genome shotgun (WGS) entry which is preliminary data.</text>
</comment>
<protein>
    <submittedName>
        <fullName evidence="4">3-ketoacyl-ACP reductase</fullName>
    </submittedName>
</protein>
<dbReference type="GeneID" id="74300693"/>
<dbReference type="Proteomes" id="UP000325690">
    <property type="component" value="Unassembled WGS sequence"/>
</dbReference>
<dbReference type="Gene3D" id="3.40.50.720">
    <property type="entry name" value="NAD(P)-binding Rossmann-like Domain"/>
    <property type="match status" value="1"/>
</dbReference>
<name>A0A5N5V5Z3_MYCPH</name>
<keyword evidence="2" id="KW-0560">Oxidoreductase</keyword>
<dbReference type="PANTHER" id="PTHR43639:SF1">
    <property type="entry name" value="SHORT-CHAIN DEHYDROGENASE_REDUCTASE FAMILY PROTEIN"/>
    <property type="match status" value="1"/>
</dbReference>
<evidence type="ECO:0000256" key="1">
    <source>
        <dbReference type="ARBA" id="ARBA00006484"/>
    </source>
</evidence>
<dbReference type="InterPro" id="IPR036291">
    <property type="entry name" value="NAD(P)-bd_dom_sf"/>
</dbReference>
<dbReference type="FunFam" id="3.40.50.720:FF:000084">
    <property type="entry name" value="Short-chain dehydrogenase reductase"/>
    <property type="match status" value="1"/>
</dbReference>
<dbReference type="AlphaFoldDB" id="A0A5N5V5Z3"/>
<dbReference type="SMART" id="SM00822">
    <property type="entry name" value="PKS_KR"/>
    <property type="match status" value="1"/>
</dbReference>
<dbReference type="Pfam" id="PF13561">
    <property type="entry name" value="adh_short_C2"/>
    <property type="match status" value="1"/>
</dbReference>
<dbReference type="CDD" id="cd05233">
    <property type="entry name" value="SDR_c"/>
    <property type="match status" value="1"/>
</dbReference>
<dbReference type="InterPro" id="IPR057326">
    <property type="entry name" value="KR_dom"/>
</dbReference>
<feature type="domain" description="Ketoreductase" evidence="3">
    <location>
        <begin position="8"/>
        <end position="188"/>
    </location>
</feature>
<gene>
    <name evidence="4" type="ORF">MPHL21000_08140</name>
</gene>
<comment type="similarity">
    <text evidence="1">Belongs to the short-chain dehydrogenases/reductases (SDR) family.</text>
</comment>
<dbReference type="PRINTS" id="PR00080">
    <property type="entry name" value="SDRFAMILY"/>
</dbReference>
<evidence type="ECO:0000313" key="5">
    <source>
        <dbReference type="Proteomes" id="UP000325690"/>
    </source>
</evidence>
<dbReference type="EMBL" id="ANBP01000009">
    <property type="protein sequence ID" value="KAB7757158.1"/>
    <property type="molecule type" value="Genomic_DNA"/>
</dbReference>
<accession>A0A5N5V5Z3</accession>
<sequence>MFGSLEGRSAIVTGGSKGIGRGIAEVFVNAGVNVLITGRTQSDLDKTVGDLSGRKGRVSALVADVTDPQDSRKAVAAAVEQFGGLDIVCANAGIFPAGRIEELSPDDIEQVMGVNFKGTVYIIQAALDALTASGHGRVIITSSITGPITGYPGWTHYGASKAAQLGFMRTAAMELAPKNITVNAVLPGNIKTEGLIEMGEEYMNRMAAAIPTRRLGSVADIGNAALFFATDEAGYITGQTLVVDGGQVLPESPEAIAELYQD</sequence>
<dbReference type="PANTHER" id="PTHR43639">
    <property type="entry name" value="OXIDOREDUCTASE, SHORT-CHAIN DEHYDROGENASE/REDUCTASE FAMILY (AFU_ORTHOLOGUE AFUA_5G02870)"/>
    <property type="match status" value="1"/>
</dbReference>
<dbReference type="NCBIfam" id="NF004202">
    <property type="entry name" value="PRK05653.2-2"/>
    <property type="match status" value="1"/>
</dbReference>
<dbReference type="NCBIfam" id="NF009468">
    <property type="entry name" value="PRK12826.1-4"/>
    <property type="match status" value="1"/>
</dbReference>
<organism evidence="4 5">
    <name type="scientific">Mycolicibacterium phlei DSM 43239 = CCUG 21000</name>
    <dbReference type="NCBI Taxonomy" id="1226750"/>
    <lineage>
        <taxon>Bacteria</taxon>
        <taxon>Bacillati</taxon>
        <taxon>Actinomycetota</taxon>
        <taxon>Actinomycetes</taxon>
        <taxon>Mycobacteriales</taxon>
        <taxon>Mycobacteriaceae</taxon>
        <taxon>Mycolicibacterium</taxon>
    </lineage>
</organism>
<evidence type="ECO:0000259" key="3">
    <source>
        <dbReference type="SMART" id="SM00822"/>
    </source>
</evidence>
<dbReference type="RefSeq" id="WP_003886583.1">
    <property type="nucleotide sequence ID" value="NZ_ANBO01000012.1"/>
</dbReference>
<evidence type="ECO:0000256" key="2">
    <source>
        <dbReference type="ARBA" id="ARBA00023002"/>
    </source>
</evidence>
<reference evidence="4 5" key="1">
    <citation type="submission" date="2012-10" db="EMBL/GenBank/DDBJ databases">
        <title>The draft sequence of the Mycobacterium pheli genome.</title>
        <authorList>
            <person name="Pettersson B.M.F."/>
            <person name="Das S."/>
            <person name="Dasgupta S."/>
            <person name="Bhattacharya A."/>
            <person name="Kirsebom L.A."/>
        </authorList>
    </citation>
    <scope>NUCLEOTIDE SEQUENCE [LARGE SCALE GENOMIC DNA]</scope>
    <source>
        <strain evidence="4 5">CCUG 21000</strain>
    </source>
</reference>
<dbReference type="InterPro" id="IPR002347">
    <property type="entry name" value="SDR_fam"/>
</dbReference>
<dbReference type="PRINTS" id="PR00081">
    <property type="entry name" value="GDHRDH"/>
</dbReference>
<dbReference type="NCBIfam" id="NF005559">
    <property type="entry name" value="PRK07231.1"/>
    <property type="match status" value="1"/>
</dbReference>
<evidence type="ECO:0000313" key="4">
    <source>
        <dbReference type="EMBL" id="KAB7757158.1"/>
    </source>
</evidence>